<sequence>MLLLVDRFPMASLNEDKINFIKLKYVLIPRASNILRQLFRKKWLTAHNSSWAETDEQGQQFIEGSGKKIFVTASYRRKRLLQSRRTDLWDLQLLSTILLKFDFGNGVISKQEKTQIQLLAVIHTDFRRSSNWINREEFDVTWKNIATILVKLGDSQDKVRSMEMKSPPPSSPLGVDVRQIELLRYDGLRNRGNKLYKEQKFIDAVVMYTQCIRIERCKIELALLYSNRSAAYIGTEDEFDILLFVQKMEMAKNDIKNAIELCPTWYKAHYRMGCFYQKVKINNKAAKHFEIALILDPSKIQIRKKLDQVKALIKPEDLDIEYTKEEFRKEEIVYQMMGRSHYKAWKGVCYLRGIEVLKDYGHAAELLTEAVNDDNEFAMINLADMYLLGLGVRKDTKMHTQLLLRAAARPRVFMDGEINTDVIEAEYKLGFAYHKGIGIFADLEKAIMWYKKSSDFGCAKSPYYLGCLYSKGSGVKQDEEKAVAAHRGFVQASEALADYYLSHDFDPDAVLQWRRWFIAESKAVLETDSIFEENVDAVRETVDSTRISNWEAENGFSIGNLSIRDRRRRFVKGNKLTFDEFELEREHREWVTKCYDNLDRSLDDLIIDHYPYPFKLNVLIEFTSNTARRVLQAVICFTKVIKLLKTSTKLEYLGKISIINELSECLKIEPLVAHWDEHDRGIVAGIVDEFWHTMMLAYSVKSSFEIQTLTCYVHFHFSSFAEMKELLKAYIVKYPEELRLYSMVLLSLEDFEEGLKQADLELKKCPNNCELLLYRAKHVRGLGENMRKVIKAYEDFLAVAEPDHPEVPAAYYEMALAYSNFKMLHQHSAICDKVKDYYRKGLEAEKIQLPCFLPYRRNERFEMLSKIISGMECGAGTVDSELSQNSRIHIVRRLLRNSGEKLVANRKLKTTSSHSKSKKKTELKQHAPPQLAEIKLITFKEMDRTENHFYEDVSVSVTVVEDYFVTDGIQLLVEDENHDVMHAAIYNILMNETVAKRFAYGSKIVIMNPYMSTSSDGKPVLIVEDRKSLIFESGENSKLCRFCKKPNADKRCSKCQKAYYCSKECQKNDWKDMNHKNESGYSHMDKEGSTVQIYLLLCKHQGKNRFTDVSSIHHGDSIWPSTVGIRHYLIDISARQPMATAAPVRFYSHQYHWKDTSWRPALSYKILRMVHFHLREMPFLAPNFQ</sequence>
<keyword evidence="1" id="KW-0479">Metal-binding</keyword>
<reference evidence="9" key="1">
    <citation type="submission" date="2011-05" db="EMBL/GenBank/DDBJ databases">
        <authorList>
            <person name="Richards S.R."/>
            <person name="Qu J."/>
            <person name="Jiang H."/>
            <person name="Jhangiani S.N."/>
            <person name="Agravi P."/>
            <person name="Goodspeed R."/>
            <person name="Gross S."/>
            <person name="Mandapat C."/>
            <person name="Jackson L."/>
            <person name="Mathew T."/>
            <person name="Pu L."/>
            <person name="Thornton R."/>
            <person name="Saada N."/>
            <person name="Wilczek-Boney K.B."/>
            <person name="Lee S."/>
            <person name="Kovar C."/>
            <person name="Wu Y."/>
            <person name="Scherer S.E."/>
            <person name="Worley K.C."/>
            <person name="Muzny D.M."/>
            <person name="Gibbs R."/>
        </authorList>
    </citation>
    <scope>NUCLEOTIDE SEQUENCE</scope>
    <source>
        <strain evidence="9">Brora</strain>
    </source>
</reference>
<proteinExistence type="predicted"/>
<dbReference type="Pfam" id="PF08238">
    <property type="entry name" value="Sel1"/>
    <property type="match status" value="4"/>
</dbReference>
<evidence type="ECO:0000256" key="2">
    <source>
        <dbReference type="ARBA" id="ARBA00022771"/>
    </source>
</evidence>
<evidence type="ECO:0000313" key="8">
    <source>
        <dbReference type="EnsemblMetazoa" id="SMAR007605-PA"/>
    </source>
</evidence>
<evidence type="ECO:0000313" key="9">
    <source>
        <dbReference type="Proteomes" id="UP000014500"/>
    </source>
</evidence>
<evidence type="ECO:0000256" key="6">
    <source>
        <dbReference type="SAM" id="MobiDB-lite"/>
    </source>
</evidence>
<dbReference type="HOGENOM" id="CLU_288260_0_0_1"/>
<dbReference type="Gene3D" id="1.25.40.10">
    <property type="entry name" value="Tetratricopeptide repeat domain"/>
    <property type="match status" value="3"/>
</dbReference>
<dbReference type="InterPro" id="IPR011990">
    <property type="entry name" value="TPR-like_helical_dom_sf"/>
</dbReference>
<dbReference type="EMBL" id="JH431795">
    <property type="status" value="NOT_ANNOTATED_CDS"/>
    <property type="molecule type" value="Genomic_DNA"/>
</dbReference>
<dbReference type="AlphaFoldDB" id="T1J229"/>
<dbReference type="Gene3D" id="6.10.140.2220">
    <property type="match status" value="1"/>
</dbReference>
<dbReference type="SMART" id="SM00671">
    <property type="entry name" value="SEL1"/>
    <property type="match status" value="4"/>
</dbReference>
<dbReference type="Pfam" id="PF01753">
    <property type="entry name" value="zf-MYND"/>
    <property type="match status" value="1"/>
</dbReference>
<feature type="repeat" description="TPR" evidence="5">
    <location>
        <begin position="266"/>
        <end position="299"/>
    </location>
</feature>
<dbReference type="PANTHER" id="PTHR43628:SF1">
    <property type="entry name" value="CHITIN SYNTHASE REGULATORY FACTOR 2-RELATED"/>
    <property type="match status" value="1"/>
</dbReference>
<dbReference type="GO" id="GO:0008270">
    <property type="term" value="F:zinc ion binding"/>
    <property type="evidence" value="ECO:0007669"/>
    <property type="project" value="UniProtKB-KW"/>
</dbReference>
<dbReference type="Proteomes" id="UP000014500">
    <property type="component" value="Unassembled WGS sequence"/>
</dbReference>
<dbReference type="EnsemblMetazoa" id="SMAR007605-RA">
    <property type="protein sequence ID" value="SMAR007605-PA"/>
    <property type="gene ID" value="SMAR007605"/>
</dbReference>
<dbReference type="SUPFAM" id="SSF81901">
    <property type="entry name" value="HCP-like"/>
    <property type="match status" value="1"/>
</dbReference>
<keyword evidence="2 4" id="KW-0863">Zinc-finger</keyword>
<dbReference type="SMART" id="SM00028">
    <property type="entry name" value="TPR"/>
    <property type="match status" value="2"/>
</dbReference>
<keyword evidence="5" id="KW-0802">TPR repeat</keyword>
<name>T1J229_STRMM</name>
<reference evidence="8" key="2">
    <citation type="submission" date="2015-02" db="UniProtKB">
        <authorList>
            <consortium name="EnsemblMetazoa"/>
        </authorList>
    </citation>
    <scope>IDENTIFICATION</scope>
</reference>
<accession>T1J229</accession>
<keyword evidence="3" id="KW-0862">Zinc</keyword>
<dbReference type="PROSITE" id="PS50865">
    <property type="entry name" value="ZF_MYND_2"/>
    <property type="match status" value="1"/>
</dbReference>
<evidence type="ECO:0000259" key="7">
    <source>
        <dbReference type="PROSITE" id="PS50865"/>
    </source>
</evidence>
<evidence type="ECO:0000256" key="4">
    <source>
        <dbReference type="PROSITE-ProRule" id="PRU00134"/>
    </source>
</evidence>
<dbReference type="STRING" id="126957.T1J229"/>
<feature type="domain" description="MYND-type" evidence="7">
    <location>
        <begin position="1040"/>
        <end position="1079"/>
    </location>
</feature>
<evidence type="ECO:0000256" key="3">
    <source>
        <dbReference type="ARBA" id="ARBA00022833"/>
    </source>
</evidence>
<dbReference type="SUPFAM" id="SSF48452">
    <property type="entry name" value="TPR-like"/>
    <property type="match status" value="2"/>
</dbReference>
<dbReference type="PANTHER" id="PTHR43628">
    <property type="entry name" value="ACTIVATOR OF C KINASE PROTEIN 1-RELATED"/>
    <property type="match status" value="1"/>
</dbReference>
<dbReference type="InterPro" id="IPR002893">
    <property type="entry name" value="Znf_MYND"/>
</dbReference>
<dbReference type="InterPro" id="IPR006597">
    <property type="entry name" value="Sel1-like"/>
</dbReference>
<dbReference type="SUPFAM" id="SSF144232">
    <property type="entry name" value="HIT/MYND zinc finger-like"/>
    <property type="match status" value="1"/>
</dbReference>
<organism evidence="8 9">
    <name type="scientific">Strigamia maritima</name>
    <name type="common">European centipede</name>
    <name type="synonym">Geophilus maritimus</name>
    <dbReference type="NCBI Taxonomy" id="126957"/>
    <lineage>
        <taxon>Eukaryota</taxon>
        <taxon>Metazoa</taxon>
        <taxon>Ecdysozoa</taxon>
        <taxon>Arthropoda</taxon>
        <taxon>Myriapoda</taxon>
        <taxon>Chilopoda</taxon>
        <taxon>Pleurostigmophora</taxon>
        <taxon>Geophilomorpha</taxon>
        <taxon>Linotaeniidae</taxon>
        <taxon>Strigamia</taxon>
    </lineage>
</organism>
<dbReference type="PhylomeDB" id="T1J229"/>
<feature type="compositionally biased region" description="Basic residues" evidence="6">
    <location>
        <begin position="905"/>
        <end position="919"/>
    </location>
</feature>
<dbReference type="InterPro" id="IPR052945">
    <property type="entry name" value="Mitotic_Regulator"/>
</dbReference>
<protein>
    <recommendedName>
        <fullName evidence="7">MYND-type domain-containing protein</fullName>
    </recommendedName>
</protein>
<keyword evidence="9" id="KW-1185">Reference proteome</keyword>
<dbReference type="eggNOG" id="KOG0376">
    <property type="taxonomic scope" value="Eukaryota"/>
</dbReference>
<evidence type="ECO:0000256" key="1">
    <source>
        <dbReference type="ARBA" id="ARBA00022723"/>
    </source>
</evidence>
<evidence type="ECO:0000256" key="5">
    <source>
        <dbReference type="PROSITE-ProRule" id="PRU00339"/>
    </source>
</evidence>
<dbReference type="PROSITE" id="PS50005">
    <property type="entry name" value="TPR"/>
    <property type="match status" value="1"/>
</dbReference>
<dbReference type="InterPro" id="IPR019734">
    <property type="entry name" value="TPR_rpt"/>
</dbReference>
<feature type="region of interest" description="Disordered" evidence="6">
    <location>
        <begin position="905"/>
        <end position="927"/>
    </location>
</feature>